<evidence type="ECO:0000313" key="2">
    <source>
        <dbReference type="EMBL" id="EKX64522.1"/>
    </source>
</evidence>
<sequence length="52" mass="5654">MLGGTVEGAGRPSVEQSDERLRIQMSNGRSPWSHHAEQPVGKRIRDGPGSLE</sequence>
<gene>
    <name evidence="2" type="ORF">STRIP9103_02068</name>
</gene>
<protein>
    <submittedName>
        <fullName evidence="2">Uncharacterized protein</fullName>
    </submittedName>
</protein>
<feature type="region of interest" description="Disordered" evidence="1">
    <location>
        <begin position="1"/>
        <end position="52"/>
    </location>
</feature>
<keyword evidence="3" id="KW-1185">Reference proteome</keyword>
<reference evidence="2 3" key="1">
    <citation type="submission" date="2012-11" db="EMBL/GenBank/DDBJ databases">
        <authorList>
            <person name="Huguet-Tapia J.C."/>
            <person name="Durkin A.S."/>
            <person name="Pettis G.S."/>
            <person name="Badger J.H."/>
        </authorList>
    </citation>
    <scope>NUCLEOTIDE SEQUENCE [LARGE SCALE GENOMIC DNA]</scope>
    <source>
        <strain evidence="2 3">91-03</strain>
    </source>
</reference>
<name>L1KV53_9ACTN</name>
<accession>L1KV53</accession>
<evidence type="ECO:0000256" key="1">
    <source>
        <dbReference type="SAM" id="MobiDB-lite"/>
    </source>
</evidence>
<organism evidence="2 3">
    <name type="scientific">Streptomyces ipomoeae 91-03</name>
    <dbReference type="NCBI Taxonomy" id="698759"/>
    <lineage>
        <taxon>Bacteria</taxon>
        <taxon>Bacillati</taxon>
        <taxon>Actinomycetota</taxon>
        <taxon>Actinomycetes</taxon>
        <taxon>Kitasatosporales</taxon>
        <taxon>Streptomycetaceae</taxon>
        <taxon>Streptomyces</taxon>
    </lineage>
</organism>
<evidence type="ECO:0000313" key="3">
    <source>
        <dbReference type="Proteomes" id="UP000010411"/>
    </source>
</evidence>
<dbReference type="Proteomes" id="UP000010411">
    <property type="component" value="Unassembled WGS sequence"/>
</dbReference>
<comment type="caution">
    <text evidence="2">The sequence shown here is derived from an EMBL/GenBank/DDBJ whole genome shotgun (WGS) entry which is preliminary data.</text>
</comment>
<proteinExistence type="predicted"/>
<dbReference type="EMBL" id="AEJC01000367">
    <property type="protein sequence ID" value="EKX64522.1"/>
    <property type="molecule type" value="Genomic_DNA"/>
</dbReference>
<dbReference type="AlphaFoldDB" id="L1KV53"/>